<feature type="compositionally biased region" description="Basic and acidic residues" evidence="7">
    <location>
        <begin position="1761"/>
        <end position="1786"/>
    </location>
</feature>
<dbReference type="Pfam" id="PF22889">
    <property type="entry name" value="Tea_mid"/>
    <property type="match status" value="1"/>
</dbReference>
<dbReference type="PANTHER" id="PTHR15398">
    <property type="entry name" value="BROMODOMAIN-CONTAINING PROTEIN 8"/>
    <property type="match status" value="1"/>
</dbReference>
<evidence type="ECO:0000313" key="10">
    <source>
        <dbReference type="EnsemblMetazoa" id="GMOY005133-PA"/>
    </source>
</evidence>
<dbReference type="SMART" id="SM00297">
    <property type="entry name" value="BROMO"/>
    <property type="match status" value="1"/>
</dbReference>
<feature type="compositionally biased region" description="Basic and acidic residues" evidence="7">
    <location>
        <begin position="2067"/>
        <end position="2077"/>
    </location>
</feature>
<dbReference type="InterPro" id="IPR001487">
    <property type="entry name" value="Bromodomain"/>
</dbReference>
<feature type="compositionally biased region" description="Acidic residues" evidence="7">
    <location>
        <begin position="1787"/>
        <end position="1801"/>
    </location>
</feature>
<dbReference type="Gene3D" id="1.20.920.10">
    <property type="entry name" value="Bromodomain-like"/>
    <property type="match status" value="1"/>
</dbReference>
<feature type="coiled-coil region" evidence="6">
    <location>
        <begin position="1251"/>
        <end position="1330"/>
    </location>
</feature>
<feature type="compositionally biased region" description="Polar residues" evidence="7">
    <location>
        <begin position="1831"/>
        <end position="1842"/>
    </location>
</feature>
<feature type="compositionally biased region" description="Basic residues" evidence="7">
    <location>
        <begin position="2092"/>
        <end position="2101"/>
    </location>
</feature>
<feature type="compositionally biased region" description="Acidic residues" evidence="7">
    <location>
        <begin position="1740"/>
        <end position="1750"/>
    </location>
</feature>
<dbReference type="GO" id="GO:0005634">
    <property type="term" value="C:nucleus"/>
    <property type="evidence" value="ECO:0007669"/>
    <property type="project" value="UniProtKB-SubCell"/>
</dbReference>
<dbReference type="Pfam" id="PF00046">
    <property type="entry name" value="Homeodomain"/>
    <property type="match status" value="1"/>
</dbReference>
<evidence type="ECO:0000256" key="3">
    <source>
        <dbReference type="PROSITE-ProRule" id="PRU00035"/>
    </source>
</evidence>
<reference evidence="10" key="1">
    <citation type="submission" date="2020-05" db="UniProtKB">
        <authorList>
            <consortium name="EnsemblMetazoa"/>
        </authorList>
    </citation>
    <scope>IDENTIFICATION</scope>
    <source>
        <strain evidence="10">Yale</strain>
    </source>
</reference>
<dbReference type="SUPFAM" id="SSF46689">
    <property type="entry name" value="Homeodomain-like"/>
    <property type="match status" value="1"/>
</dbReference>
<feature type="domain" description="Bromo" evidence="8">
    <location>
        <begin position="1998"/>
        <end position="2042"/>
    </location>
</feature>
<dbReference type="Gene3D" id="1.10.10.60">
    <property type="entry name" value="Homeodomain-like"/>
    <property type="match status" value="1"/>
</dbReference>
<evidence type="ECO:0000256" key="2">
    <source>
        <dbReference type="ARBA" id="ARBA00023117"/>
    </source>
</evidence>
<evidence type="ECO:0000256" key="4">
    <source>
        <dbReference type="PROSITE-ProRule" id="PRU00108"/>
    </source>
</evidence>
<dbReference type="InterPro" id="IPR009057">
    <property type="entry name" value="Homeodomain-like_sf"/>
</dbReference>
<dbReference type="EMBL" id="CCAG010002679">
    <property type="status" value="NOT_ANNOTATED_CDS"/>
    <property type="molecule type" value="Genomic_DNA"/>
</dbReference>
<dbReference type="EnsemblMetazoa" id="GMOY005133-RA">
    <property type="protein sequence ID" value="GMOY005133-PA"/>
    <property type="gene ID" value="GMOY005133"/>
</dbReference>
<dbReference type="Pfam" id="PF22884">
    <property type="entry name" value="Tea_C"/>
    <property type="match status" value="1"/>
</dbReference>
<dbReference type="InterPro" id="IPR054730">
    <property type="entry name" value="Tea_C"/>
</dbReference>
<evidence type="ECO:0000256" key="7">
    <source>
        <dbReference type="SAM" id="MobiDB-lite"/>
    </source>
</evidence>
<evidence type="ECO:0000313" key="11">
    <source>
        <dbReference type="Proteomes" id="UP000092444"/>
    </source>
</evidence>
<accession>A0A1B0FMQ9</accession>
<protein>
    <submittedName>
        <fullName evidence="10">Uncharacterized protein</fullName>
    </submittedName>
</protein>
<feature type="compositionally biased region" description="Acidic residues" evidence="7">
    <location>
        <begin position="1578"/>
        <end position="1590"/>
    </location>
</feature>
<dbReference type="Pfam" id="PF00439">
    <property type="entry name" value="Bromodomain"/>
    <property type="match status" value="1"/>
</dbReference>
<keyword evidence="6" id="KW-0175">Coiled coil</keyword>
<evidence type="ECO:0000259" key="8">
    <source>
        <dbReference type="PROSITE" id="PS50014"/>
    </source>
</evidence>
<dbReference type="PANTHER" id="PTHR15398:SF4">
    <property type="entry name" value="BROMODOMAIN-CONTAINING PROTEIN 8 ISOFORM X1"/>
    <property type="match status" value="1"/>
</dbReference>
<keyword evidence="4 5" id="KW-0371">Homeobox</keyword>
<feature type="compositionally biased region" description="Polar residues" evidence="7">
    <location>
        <begin position="1935"/>
        <end position="1949"/>
    </location>
</feature>
<dbReference type="PROSITE" id="PS50014">
    <property type="entry name" value="BROMODOMAIN_2"/>
    <property type="match status" value="1"/>
</dbReference>
<dbReference type="VEuPathDB" id="VectorBase:GMOY005133"/>
<proteinExistence type="predicted"/>
<dbReference type="Proteomes" id="UP000092444">
    <property type="component" value="Unassembled WGS sequence"/>
</dbReference>
<feature type="domain" description="Homeobox" evidence="9">
    <location>
        <begin position="1114"/>
        <end position="1159"/>
    </location>
</feature>
<feature type="compositionally biased region" description="Basic and acidic residues" evidence="7">
    <location>
        <begin position="1611"/>
        <end position="1621"/>
    </location>
</feature>
<comment type="subcellular location">
    <subcellularLocation>
        <location evidence="1 4 5">Nucleus</location>
    </subcellularLocation>
</comment>
<dbReference type="PhylomeDB" id="A0A1B0FMQ9"/>
<dbReference type="GO" id="GO:0035267">
    <property type="term" value="C:NuA4 histone acetyltransferase complex"/>
    <property type="evidence" value="ECO:0007669"/>
    <property type="project" value="TreeGrafter"/>
</dbReference>
<name>A0A1B0FMQ9_GLOMM</name>
<evidence type="ECO:0000256" key="1">
    <source>
        <dbReference type="ARBA" id="ARBA00004123"/>
    </source>
</evidence>
<evidence type="ECO:0000259" key="9">
    <source>
        <dbReference type="PROSITE" id="PS50071"/>
    </source>
</evidence>
<dbReference type="GO" id="GO:0003677">
    <property type="term" value="F:DNA binding"/>
    <property type="evidence" value="ECO:0007669"/>
    <property type="project" value="UniProtKB-UniRule"/>
</dbReference>
<dbReference type="InterPro" id="IPR054729">
    <property type="entry name" value="Tea_mid"/>
</dbReference>
<feature type="region of interest" description="Disordered" evidence="7">
    <location>
        <begin position="2065"/>
        <end position="2101"/>
    </location>
</feature>
<keyword evidence="4 5" id="KW-0539">Nucleus</keyword>
<feature type="region of interest" description="Disordered" evidence="7">
    <location>
        <begin position="1481"/>
        <end position="1508"/>
    </location>
</feature>
<dbReference type="PROSITE" id="PS50071">
    <property type="entry name" value="HOMEOBOX_2"/>
    <property type="match status" value="1"/>
</dbReference>
<feature type="DNA-binding region" description="Homeobox" evidence="4">
    <location>
        <begin position="1116"/>
        <end position="1160"/>
    </location>
</feature>
<evidence type="ECO:0000256" key="5">
    <source>
        <dbReference type="RuleBase" id="RU000682"/>
    </source>
</evidence>
<keyword evidence="2 3" id="KW-0103">Bromodomain</keyword>
<keyword evidence="4 5" id="KW-0238">DNA-binding</keyword>
<dbReference type="CDD" id="cd00086">
    <property type="entry name" value="homeodomain"/>
    <property type="match status" value="1"/>
</dbReference>
<feature type="region of interest" description="Disordered" evidence="7">
    <location>
        <begin position="796"/>
        <end position="816"/>
    </location>
</feature>
<dbReference type="STRING" id="37546.A0A1B0FMQ9"/>
<dbReference type="SUPFAM" id="SSF47370">
    <property type="entry name" value="Bromodomain"/>
    <property type="match status" value="1"/>
</dbReference>
<dbReference type="Pfam" id="PF24236">
    <property type="entry name" value="Tea_helical"/>
    <property type="match status" value="1"/>
</dbReference>
<evidence type="ECO:0000256" key="6">
    <source>
        <dbReference type="SAM" id="Coils"/>
    </source>
</evidence>
<dbReference type="SMART" id="SM00389">
    <property type="entry name" value="HOX"/>
    <property type="match status" value="1"/>
</dbReference>
<dbReference type="InterPro" id="IPR036427">
    <property type="entry name" value="Bromodomain-like_sf"/>
</dbReference>
<organism evidence="10 11">
    <name type="scientific">Glossina morsitans morsitans</name>
    <name type="common">Savannah tsetse fly</name>
    <dbReference type="NCBI Taxonomy" id="37546"/>
    <lineage>
        <taxon>Eukaryota</taxon>
        <taxon>Metazoa</taxon>
        <taxon>Ecdysozoa</taxon>
        <taxon>Arthropoda</taxon>
        <taxon>Hexapoda</taxon>
        <taxon>Insecta</taxon>
        <taxon>Pterygota</taxon>
        <taxon>Neoptera</taxon>
        <taxon>Endopterygota</taxon>
        <taxon>Diptera</taxon>
        <taxon>Brachycera</taxon>
        <taxon>Muscomorpha</taxon>
        <taxon>Hippoboscoidea</taxon>
        <taxon>Glossinidae</taxon>
        <taxon>Glossina</taxon>
    </lineage>
</organism>
<dbReference type="InterPro" id="IPR057624">
    <property type="entry name" value="Tea_helical"/>
</dbReference>
<feature type="region of interest" description="Disordered" evidence="7">
    <location>
        <begin position="1578"/>
        <end position="1957"/>
    </location>
</feature>
<feature type="compositionally biased region" description="Basic and acidic residues" evidence="7">
    <location>
        <begin position="1724"/>
        <end position="1739"/>
    </location>
</feature>
<keyword evidence="11" id="KW-1185">Reference proteome</keyword>
<feature type="compositionally biased region" description="Polar residues" evidence="7">
    <location>
        <begin position="1680"/>
        <end position="1701"/>
    </location>
</feature>
<feature type="compositionally biased region" description="Low complexity" evidence="7">
    <location>
        <begin position="1482"/>
        <end position="1496"/>
    </location>
</feature>
<feature type="compositionally biased region" description="Polar residues" evidence="7">
    <location>
        <begin position="2078"/>
        <end position="2087"/>
    </location>
</feature>
<dbReference type="InterPro" id="IPR001356">
    <property type="entry name" value="HD"/>
</dbReference>
<sequence length="2101" mass="236982">MDSRDKSSDKKFPVSLEFFKKHIQYEELVDAILKDASRGDDAKYKETLTCERKRENCIKNYYTYFYTKPRIRERWAFKLKPMPKGIKAKILEIPEYAKKQKNKEKNHAHHRNQNIEDLQFPKQSSSISATAATPLQDERLKLSSNEICKDDVNKLSTIICQPNCDQDIQGEKEECWKENGSEIASLTEKVYINNSSENINSAKNQMEIDNGMDTESYPANNVKPLNNARKEAVHILGNVILVPANSASSLASNFKKKNDYEEILTREQSNLEITKDKKNEITSPMIYFSGIFNDEFLLHYISQKCHDTTKQQHILKLIKEKFPHLTDSNMIHLSKSMEISKESFAESKRNSAIDEAKILLFCNVHKTHTLSYILRTRHGLKYEIVRILLSVTLKEFQSLVHIYEADELKCDSLVMERLYRYVTTNMKVWPTNLFIKLEDLFNFLKHKNINFQTIKQNVLLEHISPKFFHWSDLQNTTNFFDCVRADYLRRYAVELDVTNAVAMEAEIKDYYNRCWKYDEWIHQIPMITQELVEHLRLSKETTQSDVDDAPSKYTRLAQYFSDFLMAPSSPEQINMSPHELVISENLIDETSFQSQKDPINNSIEGSEEATPITLGVVIPATETNIKSEPFQMLKNLQFYIDGDDDDVMHCTVMNSEPILLDDTEIDLNCSPDGLENKQHSRNLSITPVMTCETLPLRQKLPYLPDISECDEITNTPAFILPDDPPSESSRGGTNDTQVVEIESDNNLEYSYTQNTAEDEAITSQIRQEKQPKITDFVNTITRQVQQKVFVCNMHDSSQLRSTSERQPDVEGNSEGHQLADVPKVLKTQDAQAVLPFNKVRIASKVIAHKGPTNPTIFVPQLRHKFPSLVTVRCPTMVKIPQNMVALSKNTTSCDGGNTIFPSNTKQPPNQIAVGNSNCAKSDEGLVVGRKNTTSCDSVNAIFKPSSKQQPNQVIVGNNNYTKSGMTNSSVSLSSRLTPIQLVSKTMLHRTLCQIDYFQSITSHNIAQYQLPTIVVDSTYLQALIICDGIRIRLCNKSLSALFPQWTSSLKQDLFTVLRDLTEYHYSLFDFSKEKSSADIRIRSSFKYTYACFLFLTAADIEAKDGISNSLPTVSSSRKERTAFTKEQVKVLEEEFAHTNYLTRLRRYEIAVALDLTERQENLLMDEWSTREKLCLASIVASNGGEQQNWMLSSGTLKLLCVGKTRPNDWFSPKNCAAQYRMLEEGEAVKPKKCSTESGEPIENSSVGDVVKRLTEDRKQELKTEIKKEQEEYAKLYADIKALQSGNLDDEQLLQMWRDIEKEQEMQRVEEMKLENQLREREERKKEYQRNWRASNALHSASTSSDSLKSSTDTTAVDMDVEEIIGTGKVVLATITTSAQIQTVTPAPLLSSLLKTANAVGAVSNANTISPRSAAPTITTLLTSGSIPNTNQPAIIPSRDDAIQLLARPLSGPPVDTAGPSHNLLSPSQSAPTLSMLLEKTKTSVTSESKTQESVTSAKINEAKAAGEADKEPIPMDIEEDVSTVKVKKNSESSIIETDDTDDPNEEQQLLEVFKNIGNIEELVIDDEEVDFLKGVDEEPPADVAGEEESEFVNKNAEEKTQIAVATSSASETEKSAKEVDSKLLTGKLEATPKPETISSDDSNDNLPLSAVASLESSKERNANADSNSNESDFLKELEDTSNVKNETIQVDSNSEPATSDINKSEPFDNEQETSNDTKTFDSLALDKAKQEEKEEGEITKEEEEEEEEEVSQFSTPIKDTSISKDSIKSELLDTKIGDETIEKVKDEEQEVTEEDVVEEGSDVQNTSDNKPLEESQIEDSSNQQESEDVQTDNNESLISTKMQAPACVSVADTDDDSSTSTLGHKLPQRKSPHETKTDDEMPNLPMPTPVAAATARSSTLRKLRDRDRSESPMIDEEATIINDHSTNQRLRRRYSSTPVIDSIPNSPASSDRDERELRTSKKTLLSIYNVLYNSKYSSVIQRVLKQESFLYKSEICLRPMDFQTIKKNIESGLVRNVYELQRDVLLMCQNALMISNSRSNNSNLILAFQQECQSVREFMPNNCETVSKSERESKDNKSNSSSTQGNVSRGRSGSRKSLRIS</sequence>